<name>B9K3A2_ALLAM</name>
<dbReference type="GO" id="GO:0003677">
    <property type="term" value="F:DNA binding"/>
    <property type="evidence" value="ECO:0007669"/>
    <property type="project" value="InterPro"/>
</dbReference>
<reference evidence="2 3" key="1">
    <citation type="journal article" date="2009" name="J. Bacteriol.">
        <title>Genome sequences of three Agrobacterium biovars help elucidate the evolution of multichromosome genomes in bacteria.</title>
        <authorList>
            <person name="Slater S.C."/>
            <person name="Goldman B.S."/>
            <person name="Goodner B."/>
            <person name="Setubal J.C."/>
            <person name="Farrand S.K."/>
            <person name="Nester E.W."/>
            <person name="Burr T.J."/>
            <person name="Banta L."/>
            <person name="Dickerman A.W."/>
            <person name="Paulsen I."/>
            <person name="Otten L."/>
            <person name="Suen G."/>
            <person name="Welch R."/>
            <person name="Almeida N.F."/>
            <person name="Arnold F."/>
            <person name="Burton O.T."/>
            <person name="Du Z."/>
            <person name="Ewing A."/>
            <person name="Godsy E."/>
            <person name="Heisel S."/>
            <person name="Houmiel K.L."/>
            <person name="Jhaveri J."/>
            <person name="Lu J."/>
            <person name="Miller N.M."/>
            <person name="Norton S."/>
            <person name="Chen Q."/>
            <person name="Phoolcharoen W."/>
            <person name="Ohlin V."/>
            <person name="Ondrusek D."/>
            <person name="Pride N."/>
            <person name="Stricklin S.L."/>
            <person name="Sun J."/>
            <person name="Wheeler C."/>
            <person name="Wilson L."/>
            <person name="Zhu H."/>
            <person name="Wood D.W."/>
        </authorList>
    </citation>
    <scope>NUCLEOTIDE SEQUENCE [LARGE SCALE GENOMIC DNA]</scope>
    <source>
        <strain evidence="3">S4 / ATCC BAA-846</strain>
        <plasmid evidence="2 3">pAtS4b</plasmid>
    </source>
</reference>
<keyword evidence="3" id="KW-1185">Reference proteome</keyword>
<organism evidence="2 3">
    <name type="scientific">Allorhizobium ampelinum (strain ATCC BAA-846 / DSM 112012 / S4)</name>
    <name type="common">Agrobacterium vitis (strain S4)</name>
    <dbReference type="NCBI Taxonomy" id="311402"/>
    <lineage>
        <taxon>Bacteria</taxon>
        <taxon>Pseudomonadati</taxon>
        <taxon>Pseudomonadota</taxon>
        <taxon>Alphaproteobacteria</taxon>
        <taxon>Hyphomicrobiales</taxon>
        <taxon>Rhizobiaceae</taxon>
        <taxon>Rhizobium/Agrobacterium group</taxon>
        <taxon>Allorhizobium</taxon>
        <taxon>Allorhizobium ampelinum</taxon>
    </lineage>
</organism>
<evidence type="ECO:0000313" key="3">
    <source>
        <dbReference type="Proteomes" id="UP000001596"/>
    </source>
</evidence>
<feature type="domain" description="HTH cro/C1-type" evidence="1">
    <location>
        <begin position="52"/>
        <end position="106"/>
    </location>
</feature>
<evidence type="ECO:0000313" key="2">
    <source>
        <dbReference type="EMBL" id="ACM39350.1"/>
    </source>
</evidence>
<dbReference type="Proteomes" id="UP000001596">
    <property type="component" value="Plasmid pAtS4b"/>
</dbReference>
<gene>
    <name evidence="2" type="ordered locus">Avi_9645</name>
</gene>
<dbReference type="InterPro" id="IPR010982">
    <property type="entry name" value="Lambda_DNA-bd_dom_sf"/>
</dbReference>
<proteinExistence type="predicted"/>
<dbReference type="InterPro" id="IPR001387">
    <property type="entry name" value="Cro/C1-type_HTH"/>
</dbReference>
<dbReference type="Pfam" id="PF13560">
    <property type="entry name" value="HTH_31"/>
    <property type="match status" value="1"/>
</dbReference>
<accession>B9K3A2</accession>
<dbReference type="SMART" id="SM00530">
    <property type="entry name" value="HTH_XRE"/>
    <property type="match status" value="1"/>
</dbReference>
<keyword evidence="2" id="KW-0614">Plasmid</keyword>
<dbReference type="CDD" id="cd00093">
    <property type="entry name" value="HTH_XRE"/>
    <property type="match status" value="1"/>
</dbReference>
<geneLocation type="plasmid" evidence="2 3">
    <name>pAtS4b</name>
</geneLocation>
<dbReference type="KEGG" id="avi:Avi_9645"/>
<dbReference type="EMBL" id="CP000635">
    <property type="protein sequence ID" value="ACM39350.1"/>
    <property type="molecule type" value="Genomic_DNA"/>
</dbReference>
<dbReference type="RefSeq" id="WP_012655109.1">
    <property type="nucleotide sequence ID" value="NC_011991.1"/>
</dbReference>
<dbReference type="Gene3D" id="1.10.260.40">
    <property type="entry name" value="lambda repressor-like DNA-binding domains"/>
    <property type="match status" value="1"/>
</dbReference>
<dbReference type="PROSITE" id="PS50943">
    <property type="entry name" value="HTH_CROC1"/>
    <property type="match status" value="1"/>
</dbReference>
<dbReference type="SUPFAM" id="SSF47413">
    <property type="entry name" value="lambda repressor-like DNA-binding domains"/>
    <property type="match status" value="1"/>
</dbReference>
<dbReference type="HOGENOM" id="CLU_135492_0_0_5"/>
<protein>
    <recommendedName>
        <fullName evidence="1">HTH cro/C1-type domain-containing protein</fullName>
    </recommendedName>
</protein>
<sequence length="163" mass="18575">MDKEIDSLKTGRGLVRSLDPEIEKPHYRMAISANGGQVPSMGEMERKLSAFLRKMREQAGLTRAEFAPLLGLSVPVYSRYERAFSKIHVTRLLHVCELLGLSPVEMLYEAAPHLWGSTDEEAEDRFRLVALVLKLPHRTTRDLMRMVEHLGQMENGRVATKPY</sequence>
<evidence type="ECO:0000259" key="1">
    <source>
        <dbReference type="PROSITE" id="PS50943"/>
    </source>
</evidence>
<dbReference type="AlphaFoldDB" id="B9K3A2"/>